<proteinExistence type="predicted"/>
<dbReference type="Proteomes" id="UP001320119">
    <property type="component" value="Chromosome"/>
</dbReference>
<keyword evidence="1" id="KW-0472">Membrane</keyword>
<feature type="transmembrane region" description="Helical" evidence="1">
    <location>
        <begin position="58"/>
        <end position="91"/>
    </location>
</feature>
<sequence length="139" mass="15457">MAALLPWLKPDAVARVAVLSMFWAGVLNVFMAGFIVGDCAQHWLRPTLPESRARLRFVAALGVVVLALMSAALHFVGLPMVSIAIMALALYFNSRLLRATTFGSHISELDYAFFQKIIWVALGCLLMLLLSYYRYFSAQ</sequence>
<gene>
    <name evidence="2" type="ORF">MARGE09_P2180</name>
</gene>
<keyword evidence="1" id="KW-0812">Transmembrane</keyword>
<reference evidence="2 3" key="1">
    <citation type="journal article" date="2022" name="IScience">
        <title>An ultrasensitive nanofiber-based assay for enzymatic hydrolysis and deep-sea microbial degradation of cellulose.</title>
        <authorList>
            <person name="Tsudome M."/>
            <person name="Tachioka M."/>
            <person name="Miyazaki M."/>
            <person name="Uchimura K."/>
            <person name="Tsuda M."/>
            <person name="Takaki Y."/>
            <person name="Deguchi S."/>
        </authorList>
    </citation>
    <scope>NUCLEOTIDE SEQUENCE [LARGE SCALE GENOMIC DNA]</scope>
    <source>
        <strain evidence="2 3">GE09</strain>
    </source>
</reference>
<keyword evidence="3" id="KW-1185">Reference proteome</keyword>
<accession>A0AAN1WI42</accession>
<dbReference type="EMBL" id="AP023086">
    <property type="protein sequence ID" value="BCD97979.1"/>
    <property type="molecule type" value="Genomic_DNA"/>
</dbReference>
<protein>
    <submittedName>
        <fullName evidence="2">Uncharacterized protein</fullName>
    </submittedName>
</protein>
<evidence type="ECO:0000313" key="2">
    <source>
        <dbReference type="EMBL" id="BCD97979.1"/>
    </source>
</evidence>
<feature type="transmembrane region" description="Helical" evidence="1">
    <location>
        <begin position="111"/>
        <end position="133"/>
    </location>
</feature>
<name>A0AAN1WI42_9GAMM</name>
<evidence type="ECO:0000256" key="1">
    <source>
        <dbReference type="SAM" id="Phobius"/>
    </source>
</evidence>
<organism evidence="2 3">
    <name type="scientific">Marinagarivorans cellulosilyticus</name>
    <dbReference type="NCBI Taxonomy" id="2721545"/>
    <lineage>
        <taxon>Bacteria</taxon>
        <taxon>Pseudomonadati</taxon>
        <taxon>Pseudomonadota</taxon>
        <taxon>Gammaproteobacteria</taxon>
        <taxon>Cellvibrionales</taxon>
        <taxon>Cellvibrionaceae</taxon>
        <taxon>Marinagarivorans</taxon>
    </lineage>
</organism>
<feature type="transmembrane region" description="Helical" evidence="1">
    <location>
        <begin position="12"/>
        <end position="37"/>
    </location>
</feature>
<evidence type="ECO:0000313" key="3">
    <source>
        <dbReference type="Proteomes" id="UP001320119"/>
    </source>
</evidence>
<dbReference type="KEGG" id="marq:MARGE09_P2180"/>
<keyword evidence="1" id="KW-1133">Transmembrane helix</keyword>
<dbReference type="AlphaFoldDB" id="A0AAN1WI42"/>